<feature type="domain" description="PLL-like beta propeller" evidence="1">
    <location>
        <begin position="603"/>
        <end position="713"/>
    </location>
</feature>
<evidence type="ECO:0000313" key="3">
    <source>
        <dbReference type="Proteomes" id="UP000249045"/>
    </source>
</evidence>
<gene>
    <name evidence="2" type="ORF">MED15_05644</name>
</gene>
<name>A0ABX9CWD8_9ACTN</name>
<protein>
    <recommendedName>
        <fullName evidence="1">PLL-like beta propeller domain-containing protein</fullName>
    </recommendedName>
</protein>
<comment type="caution">
    <text evidence="2">The sequence shown here is derived from an EMBL/GenBank/DDBJ whole genome shotgun (WGS) entry which is preliminary data.</text>
</comment>
<accession>A0ABX9CWD8</accession>
<organism evidence="2 3">
    <name type="scientific">Micromonospora noduli</name>
    <dbReference type="NCBI Taxonomy" id="709876"/>
    <lineage>
        <taxon>Bacteria</taxon>
        <taxon>Bacillati</taxon>
        <taxon>Actinomycetota</taxon>
        <taxon>Actinomycetes</taxon>
        <taxon>Micromonosporales</taxon>
        <taxon>Micromonosporaceae</taxon>
        <taxon>Micromonospora</taxon>
    </lineage>
</organism>
<sequence length="785" mass="80203">MKIAKWELSRVFSALVFIVLAAGTSLVRLESPALADAAGRGGDFVPIDSVPLLDTRDGTGGTTGVRGAKSVTTFNAVGIAGIPTSGVSALMVDVTAIYPTANTFLTIYPDLTDPKASAMNASVGEVMTNSAVVKPGTNGKLAVRNAGGNVHIRVDVVGYFTTATGSTGSGFVPVDHTRVVDSRTGQGITAGTMPTRGTRTANIYGGGLVPSSATAVMLDVVVIGATGNGWMTVGSSTAAETGIDYTKGATSLGMVVKLNPGASSVTLENRGSAVHVAITVQGYWTGSPTTGAGLRTVPATTLYDSRFPSGAQPVPAFGAVDVAVAGTNGLPTRGIAAAVLNVHAVASTVDGFFNVTPLGGVENTASTTNFPAGHVARSSIVVTKLGTEGKVRIKNSSGGTVHIVVDLQGWYADPMPFLPTESFSRSTALQGEPSDGSSLGVIVYAHTDNTGQVRVVHQQNPDDFSSVQHIPQFGAEAFTGQPSLNVQSGTKQMQISALHTTGTVWTGAQTAANAATWATTGDLGGTMVGRPVTVTLADGTSVVFAVDVDGRLWHYRQAGTSAWKSLGDVDLTGGITLVNVDAAGVRLVATTMTGTIKTALYSTDGTLSAWVDLGGNVTGVPAAFINQGYRTAVVARAADGSLVMKKQELGGAWPATWQTVGTFTAAGSPAAIVDPALGRIAVVARSTDNEMYRVYETEQGSGAWGEWLRLYENPGDPTAATAATDPAIAPIKNSGGPGFVVVYRNRNNTTIALDRRFAAPGGMAAAKVSPSAVSFTAHLIPTPSA</sequence>
<proteinExistence type="predicted"/>
<dbReference type="Pfam" id="PF26607">
    <property type="entry name" value="DUF8189"/>
    <property type="match status" value="2"/>
</dbReference>
<keyword evidence="3" id="KW-1185">Reference proteome</keyword>
<feature type="domain" description="PLL-like beta propeller" evidence="1">
    <location>
        <begin position="478"/>
        <end position="569"/>
    </location>
</feature>
<dbReference type="EMBL" id="PYAC01000041">
    <property type="protein sequence ID" value="RAO10428.1"/>
    <property type="molecule type" value="Genomic_DNA"/>
</dbReference>
<dbReference type="Proteomes" id="UP000249045">
    <property type="component" value="Unassembled WGS sequence"/>
</dbReference>
<evidence type="ECO:0000313" key="2">
    <source>
        <dbReference type="EMBL" id="RAO10428.1"/>
    </source>
</evidence>
<reference evidence="2 3" key="1">
    <citation type="submission" date="2018-03" db="EMBL/GenBank/DDBJ databases">
        <title>Defining the species Micromonospora saelicesensis and Micromonospora noduli under the framework of genomics.</title>
        <authorList>
            <person name="Riesco R."/>
            <person name="Trujillo M.E."/>
        </authorList>
    </citation>
    <scope>NUCLEOTIDE SEQUENCE [LARGE SCALE GENOMIC DNA]</scope>
    <source>
        <strain evidence="2 3">MED15</strain>
    </source>
</reference>
<dbReference type="SUPFAM" id="SSF89372">
    <property type="entry name" value="Fucose-specific lectin"/>
    <property type="match status" value="1"/>
</dbReference>
<dbReference type="InterPro" id="IPR058502">
    <property type="entry name" value="PLL-like_beta-prop"/>
</dbReference>
<evidence type="ECO:0000259" key="1">
    <source>
        <dbReference type="Pfam" id="PF26607"/>
    </source>
</evidence>